<evidence type="ECO:0000256" key="3">
    <source>
        <dbReference type="ARBA" id="ARBA00022553"/>
    </source>
</evidence>
<dbReference type="PROSITE" id="PS50109">
    <property type="entry name" value="HIS_KIN"/>
    <property type="match status" value="1"/>
</dbReference>
<evidence type="ECO:0000313" key="9">
    <source>
        <dbReference type="Proteomes" id="UP001198220"/>
    </source>
</evidence>
<keyword evidence="9" id="KW-1185">Reference proteome</keyword>
<dbReference type="GO" id="GO:0000155">
    <property type="term" value="F:phosphorelay sensor kinase activity"/>
    <property type="evidence" value="ECO:0007669"/>
    <property type="project" value="InterPro"/>
</dbReference>
<dbReference type="Pfam" id="PF02518">
    <property type="entry name" value="HATPase_c"/>
    <property type="match status" value="1"/>
</dbReference>
<dbReference type="EC" id="2.7.13.3" evidence="2"/>
<feature type="domain" description="Histidine kinase" evidence="7">
    <location>
        <begin position="37"/>
        <end position="243"/>
    </location>
</feature>
<dbReference type="Gene3D" id="3.30.565.10">
    <property type="entry name" value="Histidine kinase-like ATPase, C-terminal domain"/>
    <property type="match status" value="1"/>
</dbReference>
<comment type="catalytic activity">
    <reaction evidence="1">
        <text>ATP + protein L-histidine = ADP + protein N-phospho-L-histidine.</text>
        <dbReference type="EC" id="2.7.13.3"/>
    </reaction>
</comment>
<dbReference type="SMART" id="SM00388">
    <property type="entry name" value="HisKA"/>
    <property type="match status" value="1"/>
</dbReference>
<proteinExistence type="predicted"/>
<keyword evidence="3" id="KW-0597">Phosphoprotein</keyword>
<comment type="caution">
    <text evidence="8">The sequence shown here is derived from an EMBL/GenBank/DDBJ whole genome shotgun (WGS) entry which is preliminary data.</text>
</comment>
<evidence type="ECO:0000256" key="5">
    <source>
        <dbReference type="ARBA" id="ARBA00022777"/>
    </source>
</evidence>
<evidence type="ECO:0000256" key="4">
    <source>
        <dbReference type="ARBA" id="ARBA00022679"/>
    </source>
</evidence>
<dbReference type="EMBL" id="JAJEPS010000009">
    <property type="protein sequence ID" value="MCC2126585.1"/>
    <property type="molecule type" value="Genomic_DNA"/>
</dbReference>
<dbReference type="PANTHER" id="PTHR43711:SF1">
    <property type="entry name" value="HISTIDINE KINASE 1"/>
    <property type="match status" value="1"/>
</dbReference>
<evidence type="ECO:0000256" key="2">
    <source>
        <dbReference type="ARBA" id="ARBA00012438"/>
    </source>
</evidence>
<sequence>MLTYDEQKKMERLMADDEDVRHLITTIKNDYQLTLSQISHEIRNPLTYMNSSVQWIQKMHPEVEEFEFWNQLKDDIRYMKFLLDDISLFSHGEELNIVPMDLREFAYDVKDTLLAEFLQRHIVLIVKLDESYPTFYGDPIRLKQACINLLKNAMESITGRGKIILKIFVQEKKLLIAVKDNGCGMTSEQLTNIFHPFVTSKEHGTGLGLPIVRKIVTAHGGTVRVSSTPGKGSEFQMYLPLLPVASVYL</sequence>
<dbReference type="Pfam" id="PF00512">
    <property type="entry name" value="HisKA"/>
    <property type="match status" value="1"/>
</dbReference>
<dbReference type="RefSeq" id="WP_308459546.1">
    <property type="nucleotide sequence ID" value="NZ_JAJEPS010000009.1"/>
</dbReference>
<dbReference type="InterPro" id="IPR003594">
    <property type="entry name" value="HATPase_dom"/>
</dbReference>
<keyword evidence="5 8" id="KW-0418">Kinase</keyword>
<keyword evidence="4" id="KW-0808">Transferase</keyword>
<dbReference type="AlphaFoldDB" id="A0AAE3AB54"/>
<dbReference type="InterPro" id="IPR003661">
    <property type="entry name" value="HisK_dim/P_dom"/>
</dbReference>
<keyword evidence="6" id="KW-0902">Two-component regulatory system</keyword>
<dbReference type="Gene3D" id="1.10.287.130">
    <property type="match status" value="1"/>
</dbReference>
<evidence type="ECO:0000256" key="1">
    <source>
        <dbReference type="ARBA" id="ARBA00000085"/>
    </source>
</evidence>
<protein>
    <recommendedName>
        <fullName evidence="2">histidine kinase</fullName>
        <ecNumber evidence="2">2.7.13.3</ecNumber>
    </recommendedName>
</protein>
<gene>
    <name evidence="8" type="ORF">LKD36_10370</name>
</gene>
<dbReference type="PANTHER" id="PTHR43711">
    <property type="entry name" value="TWO-COMPONENT HISTIDINE KINASE"/>
    <property type="match status" value="1"/>
</dbReference>
<name>A0AAE3AB54_9FIRM</name>
<dbReference type="InterPro" id="IPR036890">
    <property type="entry name" value="HATPase_C_sf"/>
</dbReference>
<organism evidence="8 9">
    <name type="scientific">Hominiventricola filiformis</name>
    <dbReference type="NCBI Taxonomy" id="2885352"/>
    <lineage>
        <taxon>Bacteria</taxon>
        <taxon>Bacillati</taxon>
        <taxon>Bacillota</taxon>
        <taxon>Clostridia</taxon>
        <taxon>Lachnospirales</taxon>
        <taxon>Lachnospiraceae</taxon>
        <taxon>Hominiventricola</taxon>
    </lineage>
</organism>
<reference evidence="8 9" key="1">
    <citation type="submission" date="2021-10" db="EMBL/GenBank/DDBJ databases">
        <title>Anaerobic single-cell dispensing facilitates the cultivation of human gut bacteria.</title>
        <authorList>
            <person name="Afrizal A."/>
        </authorList>
    </citation>
    <scope>NUCLEOTIDE SEQUENCE [LARGE SCALE GENOMIC DNA]</scope>
    <source>
        <strain evidence="8 9">CLA-AA-H276</strain>
    </source>
</reference>
<dbReference type="CDD" id="cd00082">
    <property type="entry name" value="HisKA"/>
    <property type="match status" value="1"/>
</dbReference>
<dbReference type="InterPro" id="IPR005467">
    <property type="entry name" value="His_kinase_dom"/>
</dbReference>
<dbReference type="SUPFAM" id="SSF47384">
    <property type="entry name" value="Homodimeric domain of signal transducing histidine kinase"/>
    <property type="match status" value="1"/>
</dbReference>
<dbReference type="InterPro" id="IPR050736">
    <property type="entry name" value="Sensor_HK_Regulatory"/>
</dbReference>
<dbReference type="SMART" id="SM00387">
    <property type="entry name" value="HATPase_c"/>
    <property type="match status" value="1"/>
</dbReference>
<dbReference type="SUPFAM" id="SSF55874">
    <property type="entry name" value="ATPase domain of HSP90 chaperone/DNA topoisomerase II/histidine kinase"/>
    <property type="match status" value="1"/>
</dbReference>
<evidence type="ECO:0000313" key="8">
    <source>
        <dbReference type="EMBL" id="MCC2126585.1"/>
    </source>
</evidence>
<dbReference type="InterPro" id="IPR004358">
    <property type="entry name" value="Sig_transdc_His_kin-like_C"/>
</dbReference>
<evidence type="ECO:0000256" key="6">
    <source>
        <dbReference type="ARBA" id="ARBA00023012"/>
    </source>
</evidence>
<accession>A0AAE3AB54</accession>
<dbReference type="InterPro" id="IPR036097">
    <property type="entry name" value="HisK_dim/P_sf"/>
</dbReference>
<dbReference type="Proteomes" id="UP001198220">
    <property type="component" value="Unassembled WGS sequence"/>
</dbReference>
<evidence type="ECO:0000259" key="7">
    <source>
        <dbReference type="PROSITE" id="PS50109"/>
    </source>
</evidence>
<dbReference type="PRINTS" id="PR00344">
    <property type="entry name" value="BCTRLSENSOR"/>
</dbReference>